<proteinExistence type="predicted"/>
<keyword evidence="2" id="KW-0732">Signal</keyword>
<feature type="compositionally biased region" description="Basic and acidic residues" evidence="1">
    <location>
        <begin position="323"/>
        <end position="336"/>
    </location>
</feature>
<dbReference type="Proteomes" id="UP000598997">
    <property type="component" value="Unassembled WGS sequence"/>
</dbReference>
<comment type="caution">
    <text evidence="3">The sequence shown here is derived from an EMBL/GenBank/DDBJ whole genome shotgun (WGS) entry which is preliminary data.</text>
</comment>
<organism evidence="3 4">
    <name type="scientific">Croceicoccus pelagius</name>
    <dbReference type="NCBI Taxonomy" id="1703341"/>
    <lineage>
        <taxon>Bacteria</taxon>
        <taxon>Pseudomonadati</taxon>
        <taxon>Pseudomonadota</taxon>
        <taxon>Alphaproteobacteria</taxon>
        <taxon>Sphingomonadales</taxon>
        <taxon>Erythrobacteraceae</taxon>
        <taxon>Croceicoccus</taxon>
    </lineage>
</organism>
<keyword evidence="4" id="KW-1185">Reference proteome</keyword>
<evidence type="ECO:0000313" key="4">
    <source>
        <dbReference type="Proteomes" id="UP000598997"/>
    </source>
</evidence>
<reference evidence="3 4" key="1">
    <citation type="journal article" date="2014" name="Int. J. Syst. Evol. Microbiol.">
        <title>Complete genome sequence of Corynebacterium casei LMG S-19264T (=DSM 44701T), isolated from a smear-ripened cheese.</title>
        <authorList>
            <consortium name="US DOE Joint Genome Institute (JGI-PGF)"/>
            <person name="Walter F."/>
            <person name="Albersmeier A."/>
            <person name="Kalinowski J."/>
            <person name="Ruckert C."/>
        </authorList>
    </citation>
    <scope>NUCLEOTIDE SEQUENCE [LARGE SCALE GENOMIC DNA]</scope>
    <source>
        <strain evidence="3 4">CGMCC 1.15358</strain>
    </source>
</reference>
<protein>
    <submittedName>
        <fullName evidence="3">Uncharacterized protein</fullName>
    </submittedName>
</protein>
<dbReference type="OrthoDB" id="7462684at2"/>
<name>A0A917DLD8_9SPHN</name>
<feature type="region of interest" description="Disordered" evidence="1">
    <location>
        <begin position="316"/>
        <end position="346"/>
    </location>
</feature>
<dbReference type="AlphaFoldDB" id="A0A917DLD8"/>
<evidence type="ECO:0000256" key="2">
    <source>
        <dbReference type="SAM" id="SignalP"/>
    </source>
</evidence>
<dbReference type="EMBL" id="BMIO01000006">
    <property type="protein sequence ID" value="GGD46651.1"/>
    <property type="molecule type" value="Genomic_DNA"/>
</dbReference>
<feature type="compositionally biased region" description="Polar residues" evidence="1">
    <location>
        <begin position="337"/>
        <end position="346"/>
    </location>
</feature>
<gene>
    <name evidence="3" type="ORF">GCM10010989_21150</name>
</gene>
<accession>A0A917DLD8</accession>
<feature type="chain" id="PRO_5037264054" evidence="2">
    <location>
        <begin position="23"/>
        <end position="346"/>
    </location>
</feature>
<dbReference type="RefSeq" id="WP_156521633.1">
    <property type="nucleotide sequence ID" value="NZ_BMIO01000006.1"/>
</dbReference>
<evidence type="ECO:0000256" key="1">
    <source>
        <dbReference type="SAM" id="MobiDB-lite"/>
    </source>
</evidence>
<evidence type="ECO:0000313" key="3">
    <source>
        <dbReference type="EMBL" id="GGD46651.1"/>
    </source>
</evidence>
<sequence>MNLKGKVLLALAAALISAPASAEPRQIGVENEVYTHADTGLVAPPALLDYKRNRVVDFGDDEINLYIRYWSETTKTDVSLYIYSMGVADASIEADRAIQAIMAHDRYSSVDADGQVLTRFGTDAIGPDSGVRISIPTPESRSTATGVAVFTTDEWVMKTRMTSETLSTDELDQALAQFVAMMSLHDPKRRAPVAQLIESCDTDADLKPAKRSKADATQWLMVTTLWKAYLDSTDEDDGPASREWCRDTKMSAPLLAYQNKSGDETVIVFGDSGFTGQALRIETAELLGGGKKFWPMLSNGQITYFFDPYRSLPSPDQLASALKSEDPKASYARDAEGNSNVSIPGS</sequence>
<feature type="signal peptide" evidence="2">
    <location>
        <begin position="1"/>
        <end position="22"/>
    </location>
</feature>